<dbReference type="RefSeq" id="WP_244803517.1">
    <property type="nucleotide sequence ID" value="NZ_JALIEA010000011.1"/>
</dbReference>
<dbReference type="PANTHER" id="PTHR31566">
    <property type="entry name" value="CYTOCHROME C BIOGENESIS PROTEIN CCS1, CHLOROPLASTIC"/>
    <property type="match status" value="1"/>
</dbReference>
<dbReference type="InterPro" id="IPR023494">
    <property type="entry name" value="Cyt_c_bgen_Ccs1/CcsB/ResB"/>
</dbReference>
<comment type="subcellular location">
    <subcellularLocation>
        <location evidence="1">Membrane</location>
        <topology evidence="1">Multi-pass membrane protein</topology>
    </subcellularLocation>
</comment>
<accession>A0A9X1WFM5</accession>
<feature type="region of interest" description="Disordered" evidence="6">
    <location>
        <begin position="554"/>
        <end position="579"/>
    </location>
</feature>
<feature type="transmembrane region" description="Helical" evidence="7">
    <location>
        <begin position="461"/>
        <end position="479"/>
    </location>
</feature>
<evidence type="ECO:0000256" key="2">
    <source>
        <dbReference type="ARBA" id="ARBA00022692"/>
    </source>
</evidence>
<dbReference type="GO" id="GO:0016020">
    <property type="term" value="C:membrane"/>
    <property type="evidence" value="ECO:0007669"/>
    <property type="project" value="UniProtKB-SubCell"/>
</dbReference>
<name>A0A9X1WFM5_9CORY</name>
<evidence type="ECO:0000313" key="10">
    <source>
        <dbReference type="Proteomes" id="UP001139207"/>
    </source>
</evidence>
<dbReference type="PANTHER" id="PTHR31566:SF0">
    <property type="entry name" value="CYTOCHROME C BIOGENESIS PROTEIN CCS1, CHLOROPLASTIC"/>
    <property type="match status" value="1"/>
</dbReference>
<evidence type="ECO:0000256" key="5">
    <source>
        <dbReference type="ARBA" id="ARBA00023136"/>
    </source>
</evidence>
<protein>
    <submittedName>
        <fullName evidence="9">Cytochrome c biogenesis protein ResB</fullName>
    </submittedName>
</protein>
<comment type="caution">
    <text evidence="9">The sequence shown here is derived from an EMBL/GenBank/DDBJ whole genome shotgun (WGS) entry which is preliminary data.</text>
</comment>
<organism evidence="9 10">
    <name type="scientific">Corynebacterium kalidii</name>
    <dbReference type="NCBI Taxonomy" id="2931982"/>
    <lineage>
        <taxon>Bacteria</taxon>
        <taxon>Bacillati</taxon>
        <taxon>Actinomycetota</taxon>
        <taxon>Actinomycetes</taxon>
        <taxon>Mycobacteriales</taxon>
        <taxon>Corynebacteriaceae</taxon>
        <taxon>Corynebacterium</taxon>
    </lineage>
</organism>
<proteinExistence type="predicted"/>
<evidence type="ECO:0000313" key="9">
    <source>
        <dbReference type="EMBL" id="MCJ7857765.1"/>
    </source>
</evidence>
<dbReference type="GO" id="GO:0017004">
    <property type="term" value="P:cytochrome complex assembly"/>
    <property type="evidence" value="ECO:0007669"/>
    <property type="project" value="UniProtKB-KW"/>
</dbReference>
<dbReference type="InterPro" id="IPR007816">
    <property type="entry name" value="ResB-like_domain"/>
</dbReference>
<evidence type="ECO:0000256" key="1">
    <source>
        <dbReference type="ARBA" id="ARBA00004141"/>
    </source>
</evidence>
<evidence type="ECO:0000256" key="7">
    <source>
        <dbReference type="SAM" id="Phobius"/>
    </source>
</evidence>
<evidence type="ECO:0000256" key="6">
    <source>
        <dbReference type="SAM" id="MobiDB-lite"/>
    </source>
</evidence>
<evidence type="ECO:0000256" key="3">
    <source>
        <dbReference type="ARBA" id="ARBA00022748"/>
    </source>
</evidence>
<evidence type="ECO:0000259" key="8">
    <source>
        <dbReference type="Pfam" id="PF05140"/>
    </source>
</evidence>
<feature type="transmembrane region" description="Helical" evidence="7">
    <location>
        <begin position="76"/>
        <end position="97"/>
    </location>
</feature>
<keyword evidence="4 7" id="KW-1133">Transmembrane helix</keyword>
<evidence type="ECO:0000256" key="4">
    <source>
        <dbReference type="ARBA" id="ARBA00022989"/>
    </source>
</evidence>
<dbReference type="EMBL" id="JALIEA010000011">
    <property type="protein sequence ID" value="MCJ7857765.1"/>
    <property type="molecule type" value="Genomic_DNA"/>
</dbReference>
<reference evidence="9" key="1">
    <citation type="submission" date="2022-04" db="EMBL/GenBank/DDBJ databases">
        <title>Corynebacterium kalidii LD5P10.</title>
        <authorList>
            <person name="Sun J.Q."/>
        </authorList>
    </citation>
    <scope>NUCLEOTIDE SEQUENCE</scope>
    <source>
        <strain evidence="9">LD5P10</strain>
    </source>
</reference>
<sequence>MIRWFLRLPKRAWQWLTRMRTALVLLFLLALGAVPGALLPQRSLNAGNVTEFIENNGRIGEIYDKLGLFDVFSSPWFAAIYVLLFLSLIGCILPRSWDHYKALRTRPPAAPKRLTRMPNFVEGTVDAPTAQVQDQVSRRFRKWRGGATEAADDRAGKWSYAAERGYLREASNLVFHLSLVGILAAVMAGRLVYYEGQVIVVAGTDSASSQFCNSAVANFDSMRNGPLFDGTTLTPFCVNVKNFKADYLSSGQATHFSSDIDYAEGSDAMLPTEEWDKTQLRVNHPLNVDGDLVYLQGHGYAPTFTVTWPNGEKRTETIQFRPDDLTYFLSSGAIKMDPPAGMYEDLYDRRQNQLAIQGLFAPTAEFSGENNALLTSSFPAMNDPAVAIDIYRGDTGLDAGTGQDIFSLDSTQLHSGALQKLDRVNLMEGESVTLDDGTEISFDGAEEFVNLQVSRDPTTPFVLGFALLMLVSLVGSLTIKRRRFWVRVTDNGDGTTHLQIAGLARTDSAGWGREFNRVAEELLHLDEEELDEEFDQTDSEWEDWEDELDRELRREVDAGELSGRPDLKDGPSEDRPEER</sequence>
<feature type="domain" description="ResB-like" evidence="8">
    <location>
        <begin position="19"/>
        <end position="516"/>
    </location>
</feature>
<keyword evidence="2 7" id="KW-0812">Transmembrane</keyword>
<keyword evidence="5 7" id="KW-0472">Membrane</keyword>
<feature type="transmembrane region" description="Helical" evidence="7">
    <location>
        <begin position="173"/>
        <end position="193"/>
    </location>
</feature>
<dbReference type="Proteomes" id="UP001139207">
    <property type="component" value="Unassembled WGS sequence"/>
</dbReference>
<dbReference type="Pfam" id="PF05140">
    <property type="entry name" value="ResB"/>
    <property type="match status" value="1"/>
</dbReference>
<keyword evidence="3" id="KW-0201">Cytochrome c-type biogenesis</keyword>
<dbReference type="AlphaFoldDB" id="A0A9X1WFM5"/>
<keyword evidence="10" id="KW-1185">Reference proteome</keyword>
<gene>
    <name evidence="9" type="ORF">MUN33_03405</name>
</gene>